<dbReference type="Proteomes" id="UP000250780">
    <property type="component" value="Unassembled WGS sequence"/>
</dbReference>
<feature type="transmembrane region" description="Helical" evidence="7">
    <location>
        <begin position="74"/>
        <end position="94"/>
    </location>
</feature>
<dbReference type="NCBIfam" id="NF008314">
    <property type="entry name" value="PRK11102.1"/>
    <property type="match status" value="1"/>
</dbReference>
<feature type="transmembrane region" description="Helical" evidence="7">
    <location>
        <begin position="36"/>
        <end position="62"/>
    </location>
</feature>
<dbReference type="GO" id="GO:1990961">
    <property type="term" value="P:xenobiotic detoxification by transmembrane export across the plasma membrane"/>
    <property type="evidence" value="ECO:0007669"/>
    <property type="project" value="InterPro"/>
</dbReference>
<keyword evidence="4 7" id="KW-0812">Transmembrane</keyword>
<organism evidence="8 9">
    <name type="scientific">Escherichia coli</name>
    <dbReference type="NCBI Taxonomy" id="562"/>
    <lineage>
        <taxon>Bacteria</taxon>
        <taxon>Pseudomonadati</taxon>
        <taxon>Pseudomonadota</taxon>
        <taxon>Gammaproteobacteria</taxon>
        <taxon>Enterobacterales</taxon>
        <taxon>Enterobacteriaceae</taxon>
        <taxon>Escherichia</taxon>
    </lineage>
</organism>
<dbReference type="Gene3D" id="1.20.1720.10">
    <property type="entry name" value="Multidrug resistance protein D"/>
    <property type="match status" value="1"/>
</dbReference>
<comment type="caution">
    <text evidence="7">Lacks conserved residue(s) required for the propagation of feature annotation.</text>
</comment>
<name>A0A2X1MY48_ECOLX</name>
<evidence type="ECO:0000256" key="1">
    <source>
        <dbReference type="ARBA" id="ARBA00004651"/>
    </source>
</evidence>
<comment type="similarity">
    <text evidence="7">Belongs to the major facilitator superfamily. Bcr/CmlA family.</text>
</comment>
<evidence type="ECO:0000256" key="4">
    <source>
        <dbReference type="ARBA" id="ARBA00022692"/>
    </source>
</evidence>
<keyword evidence="3" id="KW-1003">Cell membrane</keyword>
<dbReference type="InterPro" id="IPR004812">
    <property type="entry name" value="Efflux_drug-R_Bcr/CmlA"/>
</dbReference>
<dbReference type="AlphaFoldDB" id="A0A2X1MY48"/>
<dbReference type="InterPro" id="IPR011701">
    <property type="entry name" value="MFS"/>
</dbReference>
<feature type="transmembrane region" description="Helical" evidence="7">
    <location>
        <begin position="193"/>
        <end position="212"/>
    </location>
</feature>
<dbReference type="SUPFAM" id="SSF103473">
    <property type="entry name" value="MFS general substrate transporter"/>
    <property type="match status" value="1"/>
</dbReference>
<protein>
    <recommendedName>
        <fullName evidence="7">Bcr/CflA family efflux transporter</fullName>
    </recommendedName>
</protein>
<dbReference type="NCBIfam" id="TIGR00710">
    <property type="entry name" value="efflux_Bcr_CflA"/>
    <property type="match status" value="1"/>
</dbReference>
<gene>
    <name evidence="8" type="primary">bcr_1</name>
    <name evidence="8" type="ORF">NCTC9073_01546</name>
</gene>
<evidence type="ECO:0000313" key="8">
    <source>
        <dbReference type="EMBL" id="SPX10253.1"/>
    </source>
</evidence>
<feature type="transmembrane region" description="Helical" evidence="7">
    <location>
        <begin position="134"/>
        <end position="153"/>
    </location>
</feature>
<dbReference type="Pfam" id="PF07690">
    <property type="entry name" value="MFS_1"/>
    <property type="match status" value="1"/>
</dbReference>
<evidence type="ECO:0000256" key="3">
    <source>
        <dbReference type="ARBA" id="ARBA00022475"/>
    </source>
</evidence>
<evidence type="ECO:0000256" key="2">
    <source>
        <dbReference type="ARBA" id="ARBA00022448"/>
    </source>
</evidence>
<dbReference type="EMBL" id="UASD01000007">
    <property type="protein sequence ID" value="SPX10253.1"/>
    <property type="molecule type" value="Genomic_DNA"/>
</dbReference>
<sequence>MIFFLIKETLPPERRQPFHIRTTIGNFAALFRHKRVLSYMLASGFSFAGMFSFLSAGPFVYIEINHVAPENFGYYFALNIVFLFVMTIFNSRFVRRIGALNMFRSGLWIQFIMAAWMVISALLGLGFWSLVVGVAAFVGCVSMVSSNAMAVILDEFPHMAGTASSLAGTFRFGIGAIVGALLSLATFNSAWPMIWSIAFCATSSILFCLYASRPKKR</sequence>
<evidence type="ECO:0000313" key="9">
    <source>
        <dbReference type="Proteomes" id="UP000250780"/>
    </source>
</evidence>
<keyword evidence="6 7" id="KW-0472">Membrane</keyword>
<dbReference type="GO" id="GO:0042910">
    <property type="term" value="F:xenobiotic transmembrane transporter activity"/>
    <property type="evidence" value="ECO:0007669"/>
    <property type="project" value="InterPro"/>
</dbReference>
<feature type="transmembrane region" description="Helical" evidence="7">
    <location>
        <begin position="106"/>
        <end position="128"/>
    </location>
</feature>
<comment type="subcellular location">
    <subcellularLocation>
        <location evidence="7">Cell inner membrane</location>
        <topology evidence="7">Multi-pass membrane protein</topology>
    </subcellularLocation>
    <subcellularLocation>
        <location evidence="1">Cell membrane</location>
        <topology evidence="1">Multi-pass membrane protein</topology>
    </subcellularLocation>
</comment>
<keyword evidence="5 7" id="KW-1133">Transmembrane helix</keyword>
<evidence type="ECO:0000256" key="5">
    <source>
        <dbReference type="ARBA" id="ARBA00022989"/>
    </source>
</evidence>
<keyword evidence="2 7" id="KW-0813">Transport</keyword>
<evidence type="ECO:0000256" key="6">
    <source>
        <dbReference type="ARBA" id="ARBA00023136"/>
    </source>
</evidence>
<proteinExistence type="inferred from homology"/>
<accession>A0A2X1MY48</accession>
<dbReference type="GO" id="GO:0005886">
    <property type="term" value="C:plasma membrane"/>
    <property type="evidence" value="ECO:0007669"/>
    <property type="project" value="UniProtKB-SubCell"/>
</dbReference>
<evidence type="ECO:0000256" key="7">
    <source>
        <dbReference type="RuleBase" id="RU365088"/>
    </source>
</evidence>
<keyword evidence="7" id="KW-0997">Cell inner membrane</keyword>
<dbReference type="InterPro" id="IPR036259">
    <property type="entry name" value="MFS_trans_sf"/>
</dbReference>
<feature type="transmembrane region" description="Helical" evidence="7">
    <location>
        <begin position="165"/>
        <end position="187"/>
    </location>
</feature>
<reference evidence="8 9" key="1">
    <citation type="submission" date="2018-06" db="EMBL/GenBank/DDBJ databases">
        <authorList>
            <consortium name="Pathogen Informatics"/>
            <person name="Doyle S."/>
        </authorList>
    </citation>
    <scope>NUCLEOTIDE SEQUENCE [LARGE SCALE GENOMIC DNA]</scope>
    <source>
        <strain evidence="8 9">NCTC9073</strain>
    </source>
</reference>